<dbReference type="EMBL" id="BSXS01002546">
    <property type="protein sequence ID" value="GME79319.1"/>
    <property type="molecule type" value="Genomic_DNA"/>
</dbReference>
<proteinExistence type="predicted"/>
<reference evidence="1" key="1">
    <citation type="submission" date="2023-04" db="EMBL/GenBank/DDBJ databases">
        <title>Ambrosiozyma monospora NBRC 10751.</title>
        <authorList>
            <person name="Ichikawa N."/>
            <person name="Sato H."/>
            <person name="Tonouchi N."/>
        </authorList>
    </citation>
    <scope>NUCLEOTIDE SEQUENCE</scope>
    <source>
        <strain evidence="1">NBRC 10751</strain>
    </source>
</reference>
<name>A0ACB5T2A4_AMBMO</name>
<organism evidence="1 2">
    <name type="scientific">Ambrosiozyma monospora</name>
    <name type="common">Yeast</name>
    <name type="synonym">Endomycopsis monosporus</name>
    <dbReference type="NCBI Taxonomy" id="43982"/>
    <lineage>
        <taxon>Eukaryota</taxon>
        <taxon>Fungi</taxon>
        <taxon>Dikarya</taxon>
        <taxon>Ascomycota</taxon>
        <taxon>Saccharomycotina</taxon>
        <taxon>Pichiomycetes</taxon>
        <taxon>Pichiales</taxon>
        <taxon>Pichiaceae</taxon>
        <taxon>Ambrosiozyma</taxon>
    </lineage>
</organism>
<keyword evidence="2" id="KW-1185">Reference proteome</keyword>
<sequence length="315" mass="35337">MSYNISRNSKISSPSIVSKKLQTDSGSSQLGSPYYPFKGLKPISITSSEDEGETELEDDYEQLAEPETSTVTEIESETSTAADTNLETIPGFSTNQAVLNKPYVLCHFELRDEFLEDILPYYKHEIIKPTTQIKNYERNAGFKLQLADAFSTFVYLKLAVQIISACDLTYQISENLNLNVLIRATPPVPVSMTQIISGIGNLELDEDKTGLNNVVMRWPLTTMKTALYNANVYNNRLLLAMGQDPTSEISNEKLASKLFWADEEGYEKVKLYATRYLTNMRNHIYEDSKSKTGTVSNSGKCTVYGHLAHETSLRS</sequence>
<evidence type="ECO:0000313" key="2">
    <source>
        <dbReference type="Proteomes" id="UP001165064"/>
    </source>
</evidence>
<protein>
    <submittedName>
        <fullName evidence="1">Unnamed protein product</fullName>
    </submittedName>
</protein>
<gene>
    <name evidence="1" type="ORF">Amon02_000387900</name>
</gene>
<evidence type="ECO:0000313" key="1">
    <source>
        <dbReference type="EMBL" id="GME79319.1"/>
    </source>
</evidence>
<accession>A0ACB5T2A4</accession>
<comment type="caution">
    <text evidence="1">The sequence shown here is derived from an EMBL/GenBank/DDBJ whole genome shotgun (WGS) entry which is preliminary data.</text>
</comment>
<dbReference type="Proteomes" id="UP001165064">
    <property type="component" value="Unassembled WGS sequence"/>
</dbReference>